<name>A0A0N5D9L3_THECL</name>
<dbReference type="EMBL" id="UYYF01004888">
    <property type="protein sequence ID" value="VDN07481.1"/>
    <property type="molecule type" value="Genomic_DNA"/>
</dbReference>
<evidence type="ECO:0000313" key="2">
    <source>
        <dbReference type="EMBL" id="VDN07481.1"/>
    </source>
</evidence>
<protein>
    <submittedName>
        <fullName evidence="4">Ovule protein</fullName>
    </submittedName>
</protein>
<dbReference type="WBParaSite" id="TCLT_0000982801-mRNA-1">
    <property type="protein sequence ID" value="TCLT_0000982801-mRNA-1"/>
    <property type="gene ID" value="TCLT_0000982801"/>
</dbReference>
<dbReference type="AlphaFoldDB" id="A0A0N5D9L3"/>
<dbReference type="Proteomes" id="UP000276776">
    <property type="component" value="Unassembled WGS sequence"/>
</dbReference>
<gene>
    <name evidence="2" type="ORF">TCLT_LOCUS9817</name>
</gene>
<proteinExistence type="predicted"/>
<feature type="region of interest" description="Disordered" evidence="1">
    <location>
        <begin position="1"/>
        <end position="25"/>
    </location>
</feature>
<accession>A0A0N5D9L3</accession>
<evidence type="ECO:0000256" key="1">
    <source>
        <dbReference type="SAM" id="MobiDB-lite"/>
    </source>
</evidence>
<feature type="compositionally biased region" description="Basic and acidic residues" evidence="1">
    <location>
        <begin position="1"/>
        <end position="13"/>
    </location>
</feature>
<organism evidence="4">
    <name type="scientific">Thelazia callipaeda</name>
    <name type="common">Oriental eyeworm</name>
    <name type="synonym">Parasitic nematode</name>
    <dbReference type="NCBI Taxonomy" id="103827"/>
    <lineage>
        <taxon>Eukaryota</taxon>
        <taxon>Metazoa</taxon>
        <taxon>Ecdysozoa</taxon>
        <taxon>Nematoda</taxon>
        <taxon>Chromadorea</taxon>
        <taxon>Rhabditida</taxon>
        <taxon>Spirurina</taxon>
        <taxon>Spiruromorpha</taxon>
        <taxon>Thelazioidea</taxon>
        <taxon>Thelaziidae</taxon>
        <taxon>Thelazia</taxon>
    </lineage>
</organism>
<keyword evidence="3" id="KW-1185">Reference proteome</keyword>
<evidence type="ECO:0000313" key="4">
    <source>
        <dbReference type="WBParaSite" id="TCLT_0000982801-mRNA-1"/>
    </source>
</evidence>
<evidence type="ECO:0000313" key="3">
    <source>
        <dbReference type="Proteomes" id="UP000276776"/>
    </source>
</evidence>
<sequence length="145" mass="16736">MIKLEGRSRDSIHNESPSQTADKKIYIPGEYNDAHENASNHPSQIVSWSLVARYSVNVERLILRSWTSALRNKHMRLAGFVAKWGYFVRDYCAKLEVNKNSHQNHSRNDYRSFSTCMSIQFALIELVCESSQIYIGKTDLNPLIK</sequence>
<reference evidence="2 3" key="2">
    <citation type="submission" date="2018-11" db="EMBL/GenBank/DDBJ databases">
        <authorList>
            <consortium name="Pathogen Informatics"/>
        </authorList>
    </citation>
    <scope>NUCLEOTIDE SEQUENCE [LARGE SCALE GENOMIC DNA]</scope>
</reference>
<reference evidence="4" key="1">
    <citation type="submission" date="2017-02" db="UniProtKB">
        <authorList>
            <consortium name="WormBaseParasite"/>
        </authorList>
    </citation>
    <scope>IDENTIFICATION</scope>
</reference>